<dbReference type="GO" id="GO:0032220">
    <property type="term" value="P:plasma membrane fusion involved in cytogamy"/>
    <property type="evidence" value="ECO:0007669"/>
    <property type="project" value="TreeGrafter"/>
</dbReference>
<keyword evidence="5 11" id="KW-1003">Cell membrane</keyword>
<evidence type="ECO:0000256" key="11">
    <source>
        <dbReference type="RuleBase" id="RU366035"/>
    </source>
</evidence>
<comment type="subcellular location">
    <subcellularLocation>
        <location evidence="2 11">Cell membrane</location>
        <topology evidence="2 11">Multi-pass membrane protein</topology>
    </subcellularLocation>
</comment>
<dbReference type="PANTHER" id="PTHR31030:SF1">
    <property type="entry name" value="PLASMA MEMBRANE FUSION PROTEIN PRM1"/>
    <property type="match status" value="1"/>
</dbReference>
<comment type="caution">
    <text evidence="12">The sequence shown here is derived from an EMBL/GenBank/DDBJ whole genome shotgun (WGS) entry which is preliminary data.</text>
</comment>
<dbReference type="OrthoDB" id="5356111at2759"/>
<accession>A0A9P6W905</accession>
<feature type="transmembrane region" description="Helical" evidence="11">
    <location>
        <begin position="302"/>
        <end position="324"/>
    </location>
</feature>
<keyword evidence="13" id="KW-1185">Reference proteome</keyword>
<dbReference type="AlphaFoldDB" id="A0A9P6W905"/>
<sequence>MKVFTNYLKLRERLTQIWINRYTLVIILAILKLTFFIKSLVSALNNSESYIISNCSTIDKMYANIMENTPHYLGVMGNYMVEKSMIAAVNASLETLSLLVYASEELLTFVVDLYLGTYACLIVSAIDGTVDVATNTTEKLLSSVNGTVHNIANDLDDGLNDISKVINKILKAASKVENFFTDNDDDDDDSDSTSTISTVNLTISSLRNVYIPSSINDKLQELADKTPNFDTLKNKTKAKIAIPFVYARNEVKKVNVTNIFRNQSLLYTPPLTTTNTDGSGICSSNKPEIHTVYKDLIKSVKILSTIFIILMSIVAVAVLIPIAYEEYRNWSRLEELEDTYDSKGYFYESDNLSCVSTLNDSAIDTPDILSIYQMVFHRWQSRVANMFQYCFTLGNRITMTKLQKAKLEWFVAYITSERALILLGVGLLALIVCIFQLIIISTLQRKVNSMGGSTFHKKMTATLNNSDTLKRDLTIWGAQTNIYINSTETYINEETFGWIDTTTTSINNTVATMISDIDEALGDMFNGTLLYKPMKTVVKCVIENKLYEVEKAMTWINNEAHLNIPRINATEMETYLDSNQTSSANSKFANIVTELAEEMINTLKKILHTFRKTAMMELYIALAIIATWLVQIPIGYIIMLIKEQQLHRSVSSK</sequence>
<organism evidence="12 13">
    <name type="scientific">Maudiozyma exigua</name>
    <name type="common">Yeast</name>
    <name type="synonym">Kazachstania exigua</name>
    <dbReference type="NCBI Taxonomy" id="34358"/>
    <lineage>
        <taxon>Eukaryota</taxon>
        <taxon>Fungi</taxon>
        <taxon>Dikarya</taxon>
        <taxon>Ascomycota</taxon>
        <taxon>Saccharomycotina</taxon>
        <taxon>Saccharomycetes</taxon>
        <taxon>Saccharomycetales</taxon>
        <taxon>Saccharomycetaceae</taxon>
        <taxon>Maudiozyma</taxon>
    </lineage>
</organism>
<evidence type="ECO:0000256" key="6">
    <source>
        <dbReference type="ARBA" id="ARBA00022692"/>
    </source>
</evidence>
<keyword evidence="6 11" id="KW-0812">Transmembrane</keyword>
<dbReference type="EMBL" id="PUHR01000107">
    <property type="protein sequence ID" value="KAG0666033.1"/>
    <property type="molecule type" value="Genomic_DNA"/>
</dbReference>
<comment type="function">
    <text evidence="1 11">Involved in cell fusion during mating by stabilizing the plasma membrane fusion event.</text>
</comment>
<protein>
    <recommendedName>
        <fullName evidence="4 11">Plasma membrane fusion protein PRM1</fullName>
    </recommendedName>
</protein>
<evidence type="ECO:0000256" key="7">
    <source>
        <dbReference type="ARBA" id="ARBA00022971"/>
    </source>
</evidence>
<dbReference type="Proteomes" id="UP000750334">
    <property type="component" value="Unassembled WGS sequence"/>
</dbReference>
<dbReference type="GO" id="GO:0043332">
    <property type="term" value="C:mating projection tip"/>
    <property type="evidence" value="ECO:0007669"/>
    <property type="project" value="UniProtKB-UniRule"/>
</dbReference>
<comment type="similarity">
    <text evidence="3 11">Belongs to the PRM1 family.</text>
</comment>
<evidence type="ECO:0000256" key="9">
    <source>
        <dbReference type="ARBA" id="ARBA00023136"/>
    </source>
</evidence>
<keyword evidence="10" id="KW-0325">Glycoprotein</keyword>
<feature type="transmembrane region" description="Helical" evidence="11">
    <location>
        <begin position="21"/>
        <end position="41"/>
    </location>
</feature>
<evidence type="ECO:0000256" key="8">
    <source>
        <dbReference type="ARBA" id="ARBA00022989"/>
    </source>
</evidence>
<keyword evidence="7 11" id="KW-0184">Conjugation</keyword>
<dbReference type="GO" id="GO:0005886">
    <property type="term" value="C:plasma membrane"/>
    <property type="evidence" value="ECO:0007669"/>
    <property type="project" value="UniProtKB-SubCell"/>
</dbReference>
<evidence type="ECO:0000313" key="13">
    <source>
        <dbReference type="Proteomes" id="UP000750334"/>
    </source>
</evidence>
<keyword evidence="9 11" id="KW-0472">Membrane</keyword>
<dbReference type="PANTHER" id="PTHR31030">
    <property type="entry name" value="PLASMA MEMBRANE FUSION PROTEIN PRM1"/>
    <property type="match status" value="1"/>
</dbReference>
<evidence type="ECO:0000313" key="12">
    <source>
        <dbReference type="EMBL" id="KAG0666033.1"/>
    </source>
</evidence>
<evidence type="ECO:0000256" key="10">
    <source>
        <dbReference type="ARBA" id="ARBA00023180"/>
    </source>
</evidence>
<proteinExistence type="inferred from homology"/>
<reference evidence="12 13" key="1">
    <citation type="submission" date="2020-11" db="EMBL/GenBank/DDBJ databases">
        <title>Kefir isolates.</title>
        <authorList>
            <person name="Marcisauskas S."/>
            <person name="Kim Y."/>
            <person name="Blasche S."/>
        </authorList>
    </citation>
    <scope>NUCLEOTIDE SEQUENCE [LARGE SCALE GENOMIC DNA]</scope>
    <source>
        <strain evidence="12 13">OG2</strain>
    </source>
</reference>
<feature type="transmembrane region" description="Helical" evidence="11">
    <location>
        <begin position="618"/>
        <end position="641"/>
    </location>
</feature>
<name>A0A9P6W905_MAUEX</name>
<gene>
    <name evidence="12" type="primary">PRM1</name>
    <name evidence="12" type="ORF">C6P45_000288</name>
</gene>
<evidence type="ECO:0000256" key="2">
    <source>
        <dbReference type="ARBA" id="ARBA00004651"/>
    </source>
</evidence>
<evidence type="ECO:0000256" key="4">
    <source>
        <dbReference type="ARBA" id="ARBA00017621"/>
    </source>
</evidence>
<evidence type="ECO:0000256" key="5">
    <source>
        <dbReference type="ARBA" id="ARBA00022475"/>
    </source>
</evidence>
<keyword evidence="8 11" id="KW-1133">Transmembrane helix</keyword>
<feature type="transmembrane region" description="Helical" evidence="11">
    <location>
        <begin position="419"/>
        <end position="440"/>
    </location>
</feature>
<feature type="transmembrane region" description="Helical" evidence="11">
    <location>
        <begin position="106"/>
        <end position="126"/>
    </location>
</feature>
<dbReference type="InterPro" id="IPR026777">
    <property type="entry name" value="PRM1"/>
</dbReference>
<evidence type="ECO:0000256" key="3">
    <source>
        <dbReference type="ARBA" id="ARBA00010780"/>
    </source>
</evidence>
<evidence type="ECO:0000256" key="1">
    <source>
        <dbReference type="ARBA" id="ARBA00002512"/>
    </source>
</evidence>